<organism evidence="1 2">
    <name type="scientific">Peptacetobacter hiranonis (strain DSM 13275 / JCM 10541 / KCTC 15199 / TO-931)</name>
    <name type="common">Clostridium hiranonis</name>
    <dbReference type="NCBI Taxonomy" id="500633"/>
    <lineage>
        <taxon>Bacteria</taxon>
        <taxon>Bacillati</taxon>
        <taxon>Bacillota</taxon>
        <taxon>Clostridia</taxon>
        <taxon>Peptostreptococcales</taxon>
        <taxon>Peptostreptococcaceae</taxon>
        <taxon>Peptacetobacter</taxon>
    </lineage>
</organism>
<dbReference type="Gene3D" id="3.10.129.130">
    <property type="match status" value="1"/>
</dbReference>
<dbReference type="RefSeq" id="WP_006439650.1">
    <property type="nucleotide sequence ID" value="NZ_DS995356.1"/>
</dbReference>
<keyword evidence="2" id="KW-1185">Reference proteome</keyword>
<reference evidence="1 2" key="2">
    <citation type="submission" date="2008-10" db="EMBL/GenBank/DDBJ databases">
        <title>Draft genome sequence of Clostridium hiranonis (DSM 13275).</title>
        <authorList>
            <person name="Sudarsanam P."/>
            <person name="Ley R."/>
            <person name="Guruge J."/>
            <person name="Turnbaugh P.J."/>
            <person name="Mahowald M."/>
            <person name="Liep D."/>
            <person name="Gordon J."/>
        </authorList>
    </citation>
    <scope>NUCLEOTIDE SEQUENCE [LARGE SCALE GENOMIC DNA]</scope>
    <source>
        <strain evidence="1 2">DSM 13275</strain>
    </source>
</reference>
<accession>B6FXY7</accession>
<dbReference type="EMBL" id="ABWP01000029">
    <property type="protein sequence ID" value="EEA85632.1"/>
    <property type="molecule type" value="Genomic_DNA"/>
</dbReference>
<evidence type="ECO:0000313" key="2">
    <source>
        <dbReference type="Proteomes" id="UP000003178"/>
    </source>
</evidence>
<proteinExistence type="predicted"/>
<reference evidence="1 2" key="1">
    <citation type="submission" date="2008-09" db="EMBL/GenBank/DDBJ databases">
        <authorList>
            <person name="Fulton L."/>
            <person name="Clifton S."/>
            <person name="Fulton B."/>
            <person name="Xu J."/>
            <person name="Minx P."/>
            <person name="Pepin K.H."/>
            <person name="Johnson M."/>
            <person name="Thiruvilangam P."/>
            <person name="Bhonagiri V."/>
            <person name="Nash W.E."/>
            <person name="Mardis E.R."/>
            <person name="Wilson R.K."/>
        </authorList>
    </citation>
    <scope>NUCLEOTIDE SEQUENCE [LARGE SCALE GENOMIC DNA]</scope>
    <source>
        <strain evidence="1 2">DSM 13275</strain>
    </source>
</reference>
<protein>
    <recommendedName>
        <fullName evidence="3">Type III toxin-antitoxin system ToxN/AbiQ family toxin</fullName>
    </recommendedName>
</protein>
<dbReference type="AlphaFoldDB" id="B6FXY7"/>
<evidence type="ECO:0000313" key="1">
    <source>
        <dbReference type="EMBL" id="EEA85632.1"/>
    </source>
</evidence>
<dbReference type="HOGENOM" id="CLU_096446_1_0_9"/>
<gene>
    <name evidence="1" type="ORF">CLOHIR_00738</name>
</gene>
<sequence>MKKNGFYIIKDEFFRDFPDPYLRGNKKENRPHYYCIEDKNGIFWMIPMSTRVEKYKKIIDAKEKNNKKCDVLHILKLSNGKNNVFLIGDMFPVTENYIEREYTIKNNHLMLYNESEIILIEKKAKKVREMIKHGVKFTRTQPDVMKIFEKLVSLDKK</sequence>
<dbReference type="CDD" id="cd17492">
    <property type="entry name" value="toxin_CptN"/>
    <property type="match status" value="1"/>
</dbReference>
<dbReference type="InterPro" id="IPR053735">
    <property type="entry name" value="Type_III_TA_endoRNase"/>
</dbReference>
<dbReference type="Proteomes" id="UP000003178">
    <property type="component" value="Unassembled WGS sequence"/>
</dbReference>
<comment type="caution">
    <text evidence="1">The sequence shown here is derived from an EMBL/GenBank/DDBJ whole genome shotgun (WGS) entry which is preliminary data.</text>
</comment>
<dbReference type="NCBIfam" id="NF047359">
    <property type="entry name" value="CptIN"/>
    <property type="match status" value="1"/>
</dbReference>
<evidence type="ECO:0008006" key="3">
    <source>
        <dbReference type="Google" id="ProtNLM"/>
    </source>
</evidence>
<dbReference type="InterPro" id="IPR058108">
    <property type="entry name" value="CptIN-like"/>
</dbReference>
<dbReference type="OrthoDB" id="1682300at2"/>
<dbReference type="eggNOG" id="ENOG5032W4D">
    <property type="taxonomic scope" value="Bacteria"/>
</dbReference>
<name>B6FXY7_PEPHT</name>